<reference evidence="1" key="2">
    <citation type="journal article" date="2015" name="Data Brief">
        <title>Shoot transcriptome of the giant reed, Arundo donax.</title>
        <authorList>
            <person name="Barrero R.A."/>
            <person name="Guerrero F.D."/>
            <person name="Moolhuijzen P."/>
            <person name="Goolsby J.A."/>
            <person name="Tidwell J."/>
            <person name="Bellgard S.E."/>
            <person name="Bellgard M.I."/>
        </authorList>
    </citation>
    <scope>NUCLEOTIDE SEQUENCE</scope>
    <source>
        <tissue evidence="1">Shoot tissue taken approximately 20 cm above the soil surface</tissue>
    </source>
</reference>
<name>A0A0A9GXB7_ARUDO</name>
<reference evidence="1" key="1">
    <citation type="submission" date="2014-09" db="EMBL/GenBank/DDBJ databases">
        <authorList>
            <person name="Magalhaes I.L.F."/>
            <person name="Oliveira U."/>
            <person name="Santos F.R."/>
            <person name="Vidigal T.H.D.A."/>
            <person name="Brescovit A.D."/>
            <person name="Santos A.J."/>
        </authorList>
    </citation>
    <scope>NUCLEOTIDE SEQUENCE</scope>
    <source>
        <tissue evidence="1">Shoot tissue taken approximately 20 cm above the soil surface</tissue>
    </source>
</reference>
<sequence>MHELCCVFTPGT</sequence>
<proteinExistence type="predicted"/>
<accession>A0A0A9GXB7</accession>
<evidence type="ECO:0000313" key="1">
    <source>
        <dbReference type="EMBL" id="JAE29152.1"/>
    </source>
</evidence>
<protein>
    <submittedName>
        <fullName evidence="1">Uncharacterized protein</fullName>
    </submittedName>
</protein>
<organism evidence="1">
    <name type="scientific">Arundo donax</name>
    <name type="common">Giant reed</name>
    <name type="synonym">Donax arundinaceus</name>
    <dbReference type="NCBI Taxonomy" id="35708"/>
    <lineage>
        <taxon>Eukaryota</taxon>
        <taxon>Viridiplantae</taxon>
        <taxon>Streptophyta</taxon>
        <taxon>Embryophyta</taxon>
        <taxon>Tracheophyta</taxon>
        <taxon>Spermatophyta</taxon>
        <taxon>Magnoliopsida</taxon>
        <taxon>Liliopsida</taxon>
        <taxon>Poales</taxon>
        <taxon>Poaceae</taxon>
        <taxon>PACMAD clade</taxon>
        <taxon>Arundinoideae</taxon>
        <taxon>Arundineae</taxon>
        <taxon>Arundo</taxon>
    </lineage>
</organism>
<dbReference type="EMBL" id="GBRH01168744">
    <property type="protein sequence ID" value="JAE29152.1"/>
    <property type="molecule type" value="Transcribed_RNA"/>
</dbReference>